<comment type="caution">
    <text evidence="1">The sequence shown here is derived from an EMBL/GenBank/DDBJ whole genome shotgun (WGS) entry which is preliminary data.</text>
</comment>
<dbReference type="InterPro" id="IPR037238">
    <property type="entry name" value="YbiA-like_sf"/>
</dbReference>
<dbReference type="SUPFAM" id="SSF143990">
    <property type="entry name" value="YbiA-like"/>
    <property type="match status" value="1"/>
</dbReference>
<dbReference type="Gene3D" id="1.10.357.40">
    <property type="entry name" value="YbiA-like"/>
    <property type="match status" value="1"/>
</dbReference>
<dbReference type="Proteomes" id="UP000663848">
    <property type="component" value="Unassembled WGS sequence"/>
</dbReference>
<proteinExistence type="predicted"/>
<accession>A0A822BGG9</accession>
<dbReference type="AlphaFoldDB" id="A0A822BGG9"/>
<sequence>ELELSNDDETAEKILDAKKPAHCKALGRHVEPFNEEPWMENRTEIV</sequence>
<evidence type="ECO:0000313" key="2">
    <source>
        <dbReference type="Proteomes" id="UP000663848"/>
    </source>
</evidence>
<protein>
    <submittedName>
        <fullName evidence="1">Uncharacterized protein</fullName>
    </submittedName>
</protein>
<organism evidence="1 2">
    <name type="scientific">Rotaria socialis</name>
    <dbReference type="NCBI Taxonomy" id="392032"/>
    <lineage>
        <taxon>Eukaryota</taxon>
        <taxon>Metazoa</taxon>
        <taxon>Spiralia</taxon>
        <taxon>Gnathifera</taxon>
        <taxon>Rotifera</taxon>
        <taxon>Eurotatoria</taxon>
        <taxon>Bdelloidea</taxon>
        <taxon>Philodinida</taxon>
        <taxon>Philodinidae</taxon>
        <taxon>Rotaria</taxon>
    </lineage>
</organism>
<gene>
    <name evidence="1" type="ORF">QYT958_LOCUS38833</name>
</gene>
<evidence type="ECO:0000313" key="1">
    <source>
        <dbReference type="EMBL" id="CAF5008236.1"/>
    </source>
</evidence>
<feature type="non-terminal residue" evidence="1">
    <location>
        <position position="1"/>
    </location>
</feature>
<name>A0A822BGG9_9BILA</name>
<reference evidence="1" key="1">
    <citation type="submission" date="2021-02" db="EMBL/GenBank/DDBJ databases">
        <authorList>
            <person name="Nowell W R."/>
        </authorList>
    </citation>
    <scope>NUCLEOTIDE SEQUENCE</scope>
</reference>
<dbReference type="EMBL" id="CAJOBR010034792">
    <property type="protein sequence ID" value="CAF5008236.1"/>
    <property type="molecule type" value="Genomic_DNA"/>
</dbReference>